<dbReference type="EMBL" id="CYKH01001595">
    <property type="protein sequence ID" value="CUG87870.1"/>
    <property type="molecule type" value="Genomic_DNA"/>
</dbReference>
<gene>
    <name evidence="1" type="ORF">BSAL_12450</name>
</gene>
<proteinExistence type="predicted"/>
<evidence type="ECO:0000313" key="2">
    <source>
        <dbReference type="Proteomes" id="UP000051952"/>
    </source>
</evidence>
<reference evidence="2" key="1">
    <citation type="submission" date="2015-09" db="EMBL/GenBank/DDBJ databases">
        <authorList>
            <consortium name="Pathogen Informatics"/>
        </authorList>
    </citation>
    <scope>NUCLEOTIDE SEQUENCE [LARGE SCALE GENOMIC DNA]</scope>
    <source>
        <strain evidence="2">Lake Konstanz</strain>
    </source>
</reference>
<organism evidence="1 2">
    <name type="scientific">Bodo saltans</name>
    <name type="common">Flagellated protozoan</name>
    <dbReference type="NCBI Taxonomy" id="75058"/>
    <lineage>
        <taxon>Eukaryota</taxon>
        <taxon>Discoba</taxon>
        <taxon>Euglenozoa</taxon>
        <taxon>Kinetoplastea</taxon>
        <taxon>Metakinetoplastina</taxon>
        <taxon>Eubodonida</taxon>
        <taxon>Bodonidae</taxon>
        <taxon>Bodo</taxon>
    </lineage>
</organism>
<dbReference type="VEuPathDB" id="TriTrypDB:BSAL_12450"/>
<accession>A0A0S4JHK8</accession>
<dbReference type="AlphaFoldDB" id="A0A0S4JHK8"/>
<evidence type="ECO:0000313" key="1">
    <source>
        <dbReference type="EMBL" id="CUG87870.1"/>
    </source>
</evidence>
<protein>
    <submittedName>
        <fullName evidence="1">Uncharacterized protein</fullName>
    </submittedName>
</protein>
<name>A0A0S4JHK8_BODSA</name>
<sequence length="170" mass="18751">MSAVDGVLSVTVGASQQDIPELAATHDIVERYVTSVGEQLHNCKSRVTELVATLSACTDAAEMLANKAKELEAVFRKIDKLEASMDVVYQRVLLLNKMVKAIEAPTDVKERAANFFMSFGFRTKALEDHGSSKHAWNRVPNYLMIDGMTANDFVVAMRKEIEILVADSEA</sequence>
<dbReference type="Proteomes" id="UP000051952">
    <property type="component" value="Unassembled WGS sequence"/>
</dbReference>
<keyword evidence="2" id="KW-1185">Reference proteome</keyword>